<reference evidence="1" key="2">
    <citation type="journal article" date="2015" name="Data Brief">
        <title>Shoot transcriptome of the giant reed, Arundo donax.</title>
        <authorList>
            <person name="Barrero R.A."/>
            <person name="Guerrero F.D."/>
            <person name="Moolhuijzen P."/>
            <person name="Goolsby J.A."/>
            <person name="Tidwell J."/>
            <person name="Bellgard S.E."/>
            <person name="Bellgard M.I."/>
        </authorList>
    </citation>
    <scope>NUCLEOTIDE SEQUENCE</scope>
    <source>
        <tissue evidence="1">Shoot tissue taken approximately 20 cm above the soil surface</tissue>
    </source>
</reference>
<proteinExistence type="predicted"/>
<accession>A0A0A9BTQ1</accession>
<organism evidence="1">
    <name type="scientific">Arundo donax</name>
    <name type="common">Giant reed</name>
    <name type="synonym">Donax arundinaceus</name>
    <dbReference type="NCBI Taxonomy" id="35708"/>
    <lineage>
        <taxon>Eukaryota</taxon>
        <taxon>Viridiplantae</taxon>
        <taxon>Streptophyta</taxon>
        <taxon>Embryophyta</taxon>
        <taxon>Tracheophyta</taxon>
        <taxon>Spermatophyta</taxon>
        <taxon>Magnoliopsida</taxon>
        <taxon>Liliopsida</taxon>
        <taxon>Poales</taxon>
        <taxon>Poaceae</taxon>
        <taxon>PACMAD clade</taxon>
        <taxon>Arundinoideae</taxon>
        <taxon>Arundineae</taxon>
        <taxon>Arundo</taxon>
    </lineage>
</organism>
<dbReference type="AlphaFoldDB" id="A0A0A9BTQ1"/>
<sequence>MLQCIIDDLVTRLLTKLVLHLHLCFSSPRSCGLMSANQHAGARASVSRSPPHVPCSAPVAAPNSVCYSADNGGADRHLWGAHNWTFRCNKAYQWGQPLRCLCSSIKKPWCLILSFRIVINALAVDEMWASWQAPVCTLHWSNLLC</sequence>
<protein>
    <submittedName>
        <fullName evidence="1">Uncharacterized protein</fullName>
    </submittedName>
</protein>
<dbReference type="EMBL" id="GBRH01235283">
    <property type="protein sequence ID" value="JAD62612.1"/>
    <property type="molecule type" value="Transcribed_RNA"/>
</dbReference>
<name>A0A0A9BTQ1_ARUDO</name>
<reference evidence="1" key="1">
    <citation type="submission" date="2014-09" db="EMBL/GenBank/DDBJ databases">
        <authorList>
            <person name="Magalhaes I.L.F."/>
            <person name="Oliveira U."/>
            <person name="Santos F.R."/>
            <person name="Vidigal T.H.D.A."/>
            <person name="Brescovit A.D."/>
            <person name="Santos A.J."/>
        </authorList>
    </citation>
    <scope>NUCLEOTIDE SEQUENCE</scope>
    <source>
        <tissue evidence="1">Shoot tissue taken approximately 20 cm above the soil surface</tissue>
    </source>
</reference>
<evidence type="ECO:0000313" key="1">
    <source>
        <dbReference type="EMBL" id="JAD62612.1"/>
    </source>
</evidence>